<reference evidence="2 3" key="1">
    <citation type="submission" date="2023-02" db="EMBL/GenBank/DDBJ databases">
        <title>LHISI_Scaffold_Assembly.</title>
        <authorList>
            <person name="Stuart O.P."/>
            <person name="Cleave R."/>
            <person name="Magrath M.J.L."/>
            <person name="Mikheyev A.S."/>
        </authorList>
    </citation>
    <scope>NUCLEOTIDE SEQUENCE [LARGE SCALE GENOMIC DNA]</scope>
    <source>
        <strain evidence="2">Daus_M_001</strain>
        <tissue evidence="2">Leg muscle</tissue>
    </source>
</reference>
<organism evidence="2 3">
    <name type="scientific">Dryococelus australis</name>
    <dbReference type="NCBI Taxonomy" id="614101"/>
    <lineage>
        <taxon>Eukaryota</taxon>
        <taxon>Metazoa</taxon>
        <taxon>Ecdysozoa</taxon>
        <taxon>Arthropoda</taxon>
        <taxon>Hexapoda</taxon>
        <taxon>Insecta</taxon>
        <taxon>Pterygota</taxon>
        <taxon>Neoptera</taxon>
        <taxon>Polyneoptera</taxon>
        <taxon>Phasmatodea</taxon>
        <taxon>Verophasmatodea</taxon>
        <taxon>Anareolatae</taxon>
        <taxon>Phasmatidae</taxon>
        <taxon>Eurycanthinae</taxon>
        <taxon>Dryococelus</taxon>
    </lineage>
</organism>
<evidence type="ECO:0000313" key="3">
    <source>
        <dbReference type="Proteomes" id="UP001159363"/>
    </source>
</evidence>
<evidence type="ECO:0000313" key="2">
    <source>
        <dbReference type="EMBL" id="KAJ8875970.1"/>
    </source>
</evidence>
<accession>A0ABQ9GVB3</accession>
<comment type="caution">
    <text evidence="2">The sequence shown here is derived from an EMBL/GenBank/DDBJ whole genome shotgun (WGS) entry which is preliminary data.</text>
</comment>
<keyword evidence="3" id="KW-1185">Reference proteome</keyword>
<gene>
    <name evidence="2" type="ORF">PR048_023878</name>
</gene>
<protein>
    <submittedName>
        <fullName evidence="2">Uncharacterized protein</fullName>
    </submittedName>
</protein>
<sequence length="517" mass="57313">MRVTEVSMEQRWNERAGKTRDPRENPPTNGIVRYGARETVPTNNMREVIQTAASRQPFTRVSAWQTTRHGGRLLVVPLQTRVCLYAAVRVLQISGAPCSPSLAPRAAPSVHCLRVRELACRLWPPELRAPPRRGFHPFCCQAGSLKSHLPSAAGRRPNPSQTFSCRQHPRQLLPFAQPRSVESSGLPSRRLMKIRCLGMLQAVQGPRWLSGSHARLPPKRTGFNPRRESCRTMTLVGGLSRGSPVSPTSSFRRRSTLTSVAIVGSQYLAVKSRPNRFTHSLVQLLVVRAVLPRVTAVFATLRLTVEKAHHANKPSVPLRGLDDFRKRALLEELAGLIKVASKTMLAVCSERSCHDRATQARLYNPMYCTNTPMSTVHWLSAVTLQGDDWATLLQEVPNTCFDETNFSVNLDVPTDNLYLRIVYRLAVTKFNATRGLKPQFTLGDSGGIAPGITHVIIVPDDAAGWRVFSGISCPPKPFIPALLHTHLTSSSSALKTLILRVAQLSSHTRPIYKITID</sequence>
<proteinExistence type="predicted"/>
<dbReference type="EMBL" id="JARBHB010000009">
    <property type="protein sequence ID" value="KAJ8875970.1"/>
    <property type="molecule type" value="Genomic_DNA"/>
</dbReference>
<feature type="region of interest" description="Disordered" evidence="1">
    <location>
        <begin position="1"/>
        <end position="30"/>
    </location>
</feature>
<feature type="compositionally biased region" description="Basic and acidic residues" evidence="1">
    <location>
        <begin position="11"/>
        <end position="24"/>
    </location>
</feature>
<dbReference type="Proteomes" id="UP001159363">
    <property type="component" value="Chromosome 8"/>
</dbReference>
<evidence type="ECO:0000256" key="1">
    <source>
        <dbReference type="SAM" id="MobiDB-lite"/>
    </source>
</evidence>
<name>A0ABQ9GVB3_9NEOP</name>